<protein>
    <recommendedName>
        <fullName evidence="3">Lipoprotein</fullName>
    </recommendedName>
</protein>
<name>A0ABX0I9E0_9FLAO</name>
<reference evidence="1 2" key="1">
    <citation type="submission" date="2020-02" db="EMBL/GenBank/DDBJ databases">
        <authorList>
            <person name="Chen W.-M."/>
        </authorList>
    </citation>
    <scope>NUCLEOTIDE SEQUENCE [LARGE SCALE GENOMIC DNA]</scope>
    <source>
        <strain evidence="1 2">KDG-16</strain>
    </source>
</reference>
<evidence type="ECO:0000313" key="1">
    <source>
        <dbReference type="EMBL" id="NHM02080.1"/>
    </source>
</evidence>
<accession>A0ABX0I9E0</accession>
<keyword evidence="2" id="KW-1185">Reference proteome</keyword>
<proteinExistence type="predicted"/>
<evidence type="ECO:0008006" key="3">
    <source>
        <dbReference type="Google" id="ProtNLM"/>
    </source>
</evidence>
<comment type="caution">
    <text evidence="1">The sequence shown here is derived from an EMBL/GenBank/DDBJ whole genome shotgun (WGS) entry which is preliminary data.</text>
</comment>
<dbReference type="EMBL" id="JAAJBT010000004">
    <property type="protein sequence ID" value="NHM02080.1"/>
    <property type="molecule type" value="Genomic_DNA"/>
</dbReference>
<dbReference type="Proteomes" id="UP000800984">
    <property type="component" value="Unassembled WGS sequence"/>
</dbReference>
<dbReference type="RefSeq" id="WP_166077175.1">
    <property type="nucleotide sequence ID" value="NZ_JAAJBT010000004.1"/>
</dbReference>
<organism evidence="1 2">
    <name type="scientific">Flavobacterium difficile</name>
    <dbReference type="NCBI Taxonomy" id="2709659"/>
    <lineage>
        <taxon>Bacteria</taxon>
        <taxon>Pseudomonadati</taxon>
        <taxon>Bacteroidota</taxon>
        <taxon>Flavobacteriia</taxon>
        <taxon>Flavobacteriales</taxon>
        <taxon>Flavobacteriaceae</taxon>
        <taxon>Flavobacterium</taxon>
    </lineage>
</organism>
<evidence type="ECO:0000313" key="2">
    <source>
        <dbReference type="Proteomes" id="UP000800984"/>
    </source>
</evidence>
<gene>
    <name evidence="1" type="ORF">G4D72_08145</name>
</gene>
<sequence length="184" mass="21099">MKKILGFLFLFCGLNACTTTDEDSYTQKTIQLNVIDYIKVYTQNNFMVGDKLYIESLFSKLQDEPGFSNKLDIFKTTNSRQFNFYFNLEKRVFNGNWTSINLNPSDFEAGGLGAVAYNTAICELNPNNTQYEFYKGIILQEAGQYRLTIQPIISNFYGGNSTVNVEMFTTIENLTDVVYEFNVN</sequence>